<name>A0A1G7CSU7_9PROT</name>
<proteinExistence type="predicted"/>
<dbReference type="EMBL" id="FMZX01000035">
    <property type="protein sequence ID" value="SDE42301.1"/>
    <property type="molecule type" value="Genomic_DNA"/>
</dbReference>
<dbReference type="AlphaFoldDB" id="A0A1G7CSU7"/>
<organism evidence="1 2">
    <name type="scientific">Belnapia rosea</name>
    <dbReference type="NCBI Taxonomy" id="938405"/>
    <lineage>
        <taxon>Bacteria</taxon>
        <taxon>Pseudomonadati</taxon>
        <taxon>Pseudomonadota</taxon>
        <taxon>Alphaproteobacteria</taxon>
        <taxon>Acetobacterales</taxon>
        <taxon>Roseomonadaceae</taxon>
        <taxon>Belnapia</taxon>
    </lineage>
</organism>
<gene>
    <name evidence="1" type="ORF">SAMN04487779_103519</name>
</gene>
<dbReference type="RefSeq" id="WP_090665156.1">
    <property type="nucleotide sequence ID" value="NZ_FMZX01000035.1"/>
</dbReference>
<keyword evidence="2" id="KW-1185">Reference proteome</keyword>
<accession>A0A1G7CSU7</accession>
<evidence type="ECO:0000313" key="1">
    <source>
        <dbReference type="EMBL" id="SDE42301.1"/>
    </source>
</evidence>
<evidence type="ECO:0000313" key="2">
    <source>
        <dbReference type="Proteomes" id="UP000198925"/>
    </source>
</evidence>
<reference evidence="1 2" key="1">
    <citation type="submission" date="2016-10" db="EMBL/GenBank/DDBJ databases">
        <authorList>
            <person name="de Groot N.N."/>
        </authorList>
    </citation>
    <scope>NUCLEOTIDE SEQUENCE [LARGE SCALE GENOMIC DNA]</scope>
    <source>
        <strain evidence="1 2">CPCC 100156</strain>
    </source>
</reference>
<sequence length="59" mass="6903">MLVELDAQPELWEQHPERRTVAGSPHAGMTDIWVRARAYSDVRIPGAFREEHRPVFYRA</sequence>
<protein>
    <submittedName>
        <fullName evidence="1">Uncharacterized protein</fullName>
    </submittedName>
</protein>
<dbReference type="Proteomes" id="UP000198925">
    <property type="component" value="Unassembled WGS sequence"/>
</dbReference>